<evidence type="ECO:0000313" key="4">
    <source>
        <dbReference type="EMBL" id="KAK6535395.1"/>
    </source>
</evidence>
<evidence type="ECO:0000313" key="5">
    <source>
        <dbReference type="Proteomes" id="UP001365542"/>
    </source>
</evidence>
<name>A0AAV9X3V9_9PEZI</name>
<evidence type="ECO:0000256" key="3">
    <source>
        <dbReference type="SAM" id="SignalP"/>
    </source>
</evidence>
<evidence type="ECO:0000256" key="2">
    <source>
        <dbReference type="ARBA" id="ARBA00023157"/>
    </source>
</evidence>
<dbReference type="Proteomes" id="UP001365542">
    <property type="component" value="Unassembled WGS sequence"/>
</dbReference>
<organism evidence="4 5">
    <name type="scientific">Orbilia ellipsospora</name>
    <dbReference type="NCBI Taxonomy" id="2528407"/>
    <lineage>
        <taxon>Eukaryota</taxon>
        <taxon>Fungi</taxon>
        <taxon>Dikarya</taxon>
        <taxon>Ascomycota</taxon>
        <taxon>Pezizomycotina</taxon>
        <taxon>Orbiliomycetes</taxon>
        <taxon>Orbiliales</taxon>
        <taxon>Orbiliaceae</taxon>
        <taxon>Orbilia</taxon>
    </lineage>
</organism>
<dbReference type="Gene3D" id="3.20.120.10">
    <property type="entry name" value="Hydrophobin"/>
    <property type="match status" value="1"/>
</dbReference>
<dbReference type="EMBL" id="JAVHJO010000010">
    <property type="protein sequence ID" value="KAK6535395.1"/>
    <property type="molecule type" value="Genomic_DNA"/>
</dbReference>
<dbReference type="Pfam" id="PF06766">
    <property type="entry name" value="Hydrophobin_2"/>
    <property type="match status" value="1"/>
</dbReference>
<dbReference type="InterPro" id="IPR036686">
    <property type="entry name" value="Class_II_Hydrophobin_sf"/>
</dbReference>
<proteinExistence type="inferred from homology"/>
<comment type="similarity">
    <text evidence="1">Belongs to the cerato-ulmin hydrophobin family.</text>
</comment>
<dbReference type="PANTHER" id="PTHR42341:SF1">
    <property type="entry name" value="HYDROPHOBIN"/>
    <property type="match status" value="1"/>
</dbReference>
<keyword evidence="3" id="KW-0732">Signal</keyword>
<evidence type="ECO:0000256" key="1">
    <source>
        <dbReference type="ARBA" id="ARBA00009576"/>
    </source>
</evidence>
<dbReference type="SUPFAM" id="SSF101751">
    <property type="entry name" value="Hydrophobin II, HfbII"/>
    <property type="match status" value="1"/>
</dbReference>
<reference evidence="4 5" key="1">
    <citation type="submission" date="2019-10" db="EMBL/GenBank/DDBJ databases">
        <authorList>
            <person name="Palmer J.M."/>
        </authorList>
    </citation>
    <scope>NUCLEOTIDE SEQUENCE [LARGE SCALE GENOMIC DNA]</scope>
    <source>
        <strain evidence="4 5">TWF694</strain>
    </source>
</reference>
<gene>
    <name evidence="4" type="primary">HYD5</name>
    <name evidence="4" type="ORF">TWF694_001856</name>
</gene>
<dbReference type="CDD" id="cd23508">
    <property type="entry name" value="hydrophobin_II"/>
    <property type="match status" value="1"/>
</dbReference>
<dbReference type="GO" id="GO:0005576">
    <property type="term" value="C:extracellular region"/>
    <property type="evidence" value="ECO:0007669"/>
    <property type="project" value="InterPro"/>
</dbReference>
<accession>A0AAV9X3V9</accession>
<dbReference type="PANTHER" id="PTHR42341">
    <property type="entry name" value="HYDROPHOBIN"/>
    <property type="match status" value="1"/>
</dbReference>
<protein>
    <submittedName>
        <fullName evidence="4">Fungal hydrophobin</fullName>
    </submittedName>
</protein>
<keyword evidence="2" id="KW-1015">Disulfide bond</keyword>
<sequence>MQFSKIAMFSLFAFALALPHPQELRRRDDLCPGGLYGVPQCCATDVLGVADLDCGQPPYTPDNNADFKIACEQDSKQAMCCVIPLASLGVLCTGV</sequence>
<comment type="caution">
    <text evidence="4">The sequence shown here is derived from an EMBL/GenBank/DDBJ whole genome shotgun (WGS) entry which is preliminary data.</text>
</comment>
<feature type="signal peptide" evidence="3">
    <location>
        <begin position="1"/>
        <end position="17"/>
    </location>
</feature>
<keyword evidence="5" id="KW-1185">Reference proteome</keyword>
<feature type="chain" id="PRO_5043497146" evidence="3">
    <location>
        <begin position="18"/>
        <end position="95"/>
    </location>
</feature>
<dbReference type="InterPro" id="IPR010636">
    <property type="entry name" value="Class_II_hydrophobin"/>
</dbReference>
<dbReference type="AlphaFoldDB" id="A0AAV9X3V9"/>